<dbReference type="GO" id="GO:0000175">
    <property type="term" value="F:3'-5'-RNA exonuclease activity"/>
    <property type="evidence" value="ECO:0007669"/>
    <property type="project" value="TreeGrafter"/>
</dbReference>
<feature type="domain" description="RNB" evidence="2">
    <location>
        <begin position="540"/>
        <end position="900"/>
    </location>
</feature>
<dbReference type="SMART" id="SM00955">
    <property type="entry name" value="RNB"/>
    <property type="match status" value="1"/>
</dbReference>
<evidence type="ECO:0000313" key="3">
    <source>
        <dbReference type="EMBL" id="KAF2748515.1"/>
    </source>
</evidence>
<dbReference type="EMBL" id="MU006569">
    <property type="protein sequence ID" value="KAF2748515.1"/>
    <property type="molecule type" value="Genomic_DNA"/>
</dbReference>
<dbReference type="PANTHER" id="PTHR23355">
    <property type="entry name" value="RIBONUCLEASE"/>
    <property type="match status" value="1"/>
</dbReference>
<organism evidence="3 4">
    <name type="scientific">Sporormia fimetaria CBS 119925</name>
    <dbReference type="NCBI Taxonomy" id="1340428"/>
    <lineage>
        <taxon>Eukaryota</taxon>
        <taxon>Fungi</taxon>
        <taxon>Dikarya</taxon>
        <taxon>Ascomycota</taxon>
        <taxon>Pezizomycotina</taxon>
        <taxon>Dothideomycetes</taxon>
        <taxon>Pleosporomycetidae</taxon>
        <taxon>Pleosporales</taxon>
        <taxon>Sporormiaceae</taxon>
        <taxon>Sporormia</taxon>
    </lineage>
</organism>
<dbReference type="InterPro" id="IPR057912">
    <property type="entry name" value="OB_CYT4_C"/>
</dbReference>
<dbReference type="GO" id="GO:0006402">
    <property type="term" value="P:mRNA catabolic process"/>
    <property type="evidence" value="ECO:0007669"/>
    <property type="project" value="TreeGrafter"/>
</dbReference>
<dbReference type="InterPro" id="IPR056625">
    <property type="entry name" value="SH3_CYT4"/>
</dbReference>
<dbReference type="GO" id="GO:0000932">
    <property type="term" value="C:P-body"/>
    <property type="evidence" value="ECO:0007669"/>
    <property type="project" value="TreeGrafter"/>
</dbReference>
<gene>
    <name evidence="3" type="ORF">M011DRAFT_476518</name>
</gene>
<dbReference type="OrthoDB" id="2285229at2759"/>
<sequence length="1044" mass="116837">MPFRALSCGTCKRLLPARHLRTAGAALLHCNGDASSIRYRPIHTTQHRFRPEITSTSSLPEVVNPAILDPNRPIRDRLKLWQQELGGPNEEDLRAFQKHPLYRDSDVSNELSSNSRDGKSDEDLAADEQDDEDDILASDIVTLALFLKPGDVVEISRGSSEPVLAVVVQQINQWCQFLSVNGRPVSASLSNVSFAIPACIDSALITPLVDYFPTQADAPLSPSLVQIPRELSTPVIDILERLSNESEKIYRQNAAVLDTAYSTLADEKSTRMITLSQIAKVLLGRGDSTWTPSHSHLLAVRKALHYDNYRFRSDSRNHRLTNVFAVRPKHDVRVVETVHRWIREYDEHRVLASQTTANRFSKRTTSGAAAIAAFVSKARRVVTRSRSLRDSSMLYAGPDKNRLAQSDTAAGFESTTVESYGSDDQMIISFLQAWALSDQFAEMPALYSACTSLLHATGLYGSINRFTPGSGFTSAKMHSVVGFAFLQELGVLSPFDNRSFYDEQLMLPTIRTSRNWNILNAKVEALEKDPNFRDSMVNLRKDWGTMEVYCIDDADAKEIDDGISIAKVSGASDEYWIHVHIANPTAFFDKTHVITGLAAHMTQTVYFPDSTFSMLPRWVSQDFFGLRRDRPVLTISTRVNLAGTILERAIQPGIIRRVTSITPSQLSSIFGEAAKSTIQLIVGGDPPAKRHADGPQLSDNQRQDLTDLYNVAKALFSSRKAAGGLSLAIRRRSIGVFGAPKDQPLASMEWIKPSTDMARFISGDPVIQLKYEVSKDIVRDTVTARDIVEEMMILACSTAGAWCAERNIPLMYRGTVETPSSSFALDEFKVKILDPYLQKNDRLSRTMVTMYLQAMGRSIAHIHPLPHKVLGTQSYAKVTSPLRRFSDMVAHWQIEAALRYEAEMGRRFLLEEGASTQTQVLPFTAAQMQESLITFSAREKIINNANRDAAQHWSVLAFMRAHHYKEAKLPDTFKVWVRAIYKTDTKVALAAMTDYDAPVWLVNRDGLDMKAGDEWEASIISCDVFGRKIFMEPQRLLFREDMPV</sequence>
<dbReference type="AlphaFoldDB" id="A0A6A6VD69"/>
<feature type="region of interest" description="Disordered" evidence="1">
    <location>
        <begin position="105"/>
        <end position="131"/>
    </location>
</feature>
<dbReference type="InterPro" id="IPR050180">
    <property type="entry name" value="RNR_Ribonuclease"/>
</dbReference>
<dbReference type="Proteomes" id="UP000799440">
    <property type="component" value="Unassembled WGS sequence"/>
</dbReference>
<protein>
    <submittedName>
        <fullName evidence="3">RNB-domain-containing protein</fullName>
    </submittedName>
</protein>
<accession>A0A6A6VD69</accession>
<name>A0A6A6VD69_9PLEO</name>
<dbReference type="Pfam" id="PF23214">
    <property type="entry name" value="SH3_CYT4"/>
    <property type="match status" value="1"/>
</dbReference>
<dbReference type="InterPro" id="IPR056624">
    <property type="entry name" value="WH_CYT4"/>
</dbReference>
<dbReference type="InterPro" id="IPR001900">
    <property type="entry name" value="RNase_II/R"/>
</dbReference>
<keyword evidence="4" id="KW-1185">Reference proteome</keyword>
<dbReference type="SUPFAM" id="SSF50249">
    <property type="entry name" value="Nucleic acid-binding proteins"/>
    <property type="match status" value="1"/>
</dbReference>
<dbReference type="Pfam" id="PF00773">
    <property type="entry name" value="RNB"/>
    <property type="match status" value="1"/>
</dbReference>
<proteinExistence type="predicted"/>
<dbReference type="InterPro" id="IPR012340">
    <property type="entry name" value="NA-bd_OB-fold"/>
</dbReference>
<dbReference type="GO" id="GO:0003723">
    <property type="term" value="F:RNA binding"/>
    <property type="evidence" value="ECO:0007669"/>
    <property type="project" value="InterPro"/>
</dbReference>
<dbReference type="Pfam" id="PF23216">
    <property type="entry name" value="WHD_CYT4"/>
    <property type="match status" value="1"/>
</dbReference>
<reference evidence="3" key="1">
    <citation type="journal article" date="2020" name="Stud. Mycol.">
        <title>101 Dothideomycetes genomes: a test case for predicting lifestyles and emergence of pathogens.</title>
        <authorList>
            <person name="Haridas S."/>
            <person name="Albert R."/>
            <person name="Binder M."/>
            <person name="Bloem J."/>
            <person name="Labutti K."/>
            <person name="Salamov A."/>
            <person name="Andreopoulos B."/>
            <person name="Baker S."/>
            <person name="Barry K."/>
            <person name="Bills G."/>
            <person name="Bluhm B."/>
            <person name="Cannon C."/>
            <person name="Castanera R."/>
            <person name="Culley D."/>
            <person name="Daum C."/>
            <person name="Ezra D."/>
            <person name="Gonzalez J."/>
            <person name="Henrissat B."/>
            <person name="Kuo A."/>
            <person name="Liang C."/>
            <person name="Lipzen A."/>
            <person name="Lutzoni F."/>
            <person name="Magnuson J."/>
            <person name="Mondo S."/>
            <person name="Nolan M."/>
            <person name="Ohm R."/>
            <person name="Pangilinan J."/>
            <person name="Park H.-J."/>
            <person name="Ramirez L."/>
            <person name="Alfaro M."/>
            <person name="Sun H."/>
            <person name="Tritt A."/>
            <person name="Yoshinaga Y."/>
            <person name="Zwiers L.-H."/>
            <person name="Turgeon B."/>
            <person name="Goodwin S."/>
            <person name="Spatafora J."/>
            <person name="Crous P."/>
            <person name="Grigoriev I."/>
        </authorList>
    </citation>
    <scope>NUCLEOTIDE SEQUENCE</scope>
    <source>
        <strain evidence="3">CBS 119925</strain>
    </source>
</reference>
<evidence type="ECO:0000256" key="1">
    <source>
        <dbReference type="SAM" id="MobiDB-lite"/>
    </source>
</evidence>
<dbReference type="Pfam" id="PF25522">
    <property type="entry name" value="OB_cyt-4"/>
    <property type="match status" value="1"/>
</dbReference>
<dbReference type="PANTHER" id="PTHR23355:SF65">
    <property type="entry name" value="EXORIBONUCLEASE CYT-4, PUTATIVE (AFU_ORTHOLOGUE AFUA_7G01550)-RELATED"/>
    <property type="match status" value="1"/>
</dbReference>
<evidence type="ECO:0000313" key="4">
    <source>
        <dbReference type="Proteomes" id="UP000799440"/>
    </source>
</evidence>
<evidence type="ECO:0000259" key="2">
    <source>
        <dbReference type="SMART" id="SM00955"/>
    </source>
</evidence>